<dbReference type="Gene3D" id="3.90.228.10">
    <property type="match status" value="1"/>
</dbReference>
<feature type="compositionally biased region" description="Polar residues" evidence="2">
    <location>
        <begin position="1221"/>
        <end position="1242"/>
    </location>
</feature>
<feature type="compositionally biased region" description="Low complexity" evidence="2">
    <location>
        <begin position="41"/>
        <end position="54"/>
    </location>
</feature>
<keyword evidence="1" id="KW-0479">Metal-binding</keyword>
<feature type="zinc finger region" description="C3H1-type" evidence="1">
    <location>
        <begin position="330"/>
        <end position="352"/>
    </location>
</feature>
<sequence>MNNWTWDRQQGKFVPDTSGEQSGQYGQPQGQPPGQWPPAGPNQAPNYGQYSQPGGPLGPYGGYSNPYGQPLGQPHGNWGQWPPAGPNQAPAYGPYSQPGGPPGPYSQPGPLNGPYAGQTGFPHQQYSQNSLLGMPPGHLSNTPSNQNQQREMGMMQGPGGQAGDQRSDHRGRGRGRGRKRGRGQGGRKRNNTDEKNSEVGSGCQNEENDESEEDCSDSDDTEIAEKTKPKCNDREPTEPPEENEVFEYLIKEVRGPISVKNIATKKLFPKEFDIPSWFRSHERRFIMFENKEKHYQFIVPFYREATFCLDYNHLGQQEKCDQSDCPHAHVCKDFISGSCKQGQKCPLSHSFYDRANAGLISKLGLDIFSNEEIRLIYNQRFPHVCGKHTPTRICRLPACAYLHICIKNMFGKCENGSDCKLSHTFQTEQNRSVLKAYQIAHWNEPLIRNVIFLNAITAKENTDHDSTDKISMSQKRFSRRAESTNDLHYEQKSKSDSRSVSIDARNLHRGSLDVLSDKGYGYNIDDEEQMNSRKEETNLQKEKTQRGEKSLKPKSVNPIKNDGGIKTKGPKPRNKLNSEEDKTSAGIVKICYYLVVPLRKKELHHVQCSLFNFQINYEGRKYNAKLELDTMAAVLTDSGSSSFTMNTSARRLSTKSYAEGAKPSAEDSFKTQWRWFFTDDLGSFCLMEPVSYYQYVPEKIAVPTGVKVPLPAGWVPWDLAHAFELVELKQSCVEFKKVESSLLATLNPSEIQINYIYRVQNRELWMAYDGQRKSMKISMDRAGQTKEVDERSLFHGTNSIDTVQGICTNCFDFRVCGKHGTRYGKGAYFARDAKYSHRYTGSSSTSTDRYMFLAKVLVGEYTIGSSTYTRPPEKPGATAHQLFDSCVDIVDNPSIFVIFDLKQCYPEYLICYKNLEELSIKETTMDRPSKSTTTSTIEQIQSLSLLNQSVEPKSKIHTRSSSVEKDNVLTRFDPMYSLEKHEEETTIGKPEKNARQLEVTRIQPSSSHDQWTPSASVMHSSSPLEAKSKIHTRSSSVEKENVLTRFNPNYSLEKHEKEATIVKPEKNARQLEVTRIQPSSPQDQLTPSASFMHRSSPIEVKSKIHTRSSSVEKENVLTRFNPNYSLEKHEEETTMGKPEKNARQLEVTRIQPSSSQDQLTPSASFMHRSSPIEVKSKIHTRSSSVEKDNVLTRFDPFYSHEKLEGIGKPENNARQLEVTRIQPSSSQNQWTPSASVMHSNSPLEAKSKIHTRSLSVEKENVLTRFNPNYSLEKHEEEATIGKPEKNARQLEVTRIQPSSSQDQSTPSASVMHRSSPIEAHTVSGLSDPQYSRKPNKNSSYYINRFKNTISSKPLTDSPP</sequence>
<feature type="region of interest" description="Disordered" evidence="2">
    <location>
        <begin position="1220"/>
        <end position="1251"/>
    </location>
</feature>
<feature type="compositionally biased region" description="Polar residues" evidence="2">
    <location>
        <begin position="121"/>
        <end position="131"/>
    </location>
</feature>
<dbReference type="InterPro" id="IPR000571">
    <property type="entry name" value="Znf_CCCH"/>
</dbReference>
<dbReference type="PROSITE" id="PS50103">
    <property type="entry name" value="ZF_C3H1"/>
    <property type="match status" value="2"/>
</dbReference>
<feature type="compositionally biased region" description="Basic and acidic residues" evidence="2">
    <location>
        <begin position="223"/>
        <end position="237"/>
    </location>
</feature>
<feature type="compositionally biased region" description="Low complexity" evidence="2">
    <location>
        <begin position="1296"/>
        <end position="1309"/>
    </location>
</feature>
<feature type="region of interest" description="Disordered" evidence="2">
    <location>
        <begin position="463"/>
        <end position="502"/>
    </location>
</feature>
<feature type="region of interest" description="Disordered" evidence="2">
    <location>
        <begin position="1"/>
        <end position="243"/>
    </location>
</feature>
<dbReference type="Pfam" id="PF00644">
    <property type="entry name" value="PARP"/>
    <property type="match status" value="1"/>
</dbReference>
<dbReference type="SMART" id="SM00356">
    <property type="entry name" value="ZnF_C3H1"/>
    <property type="match status" value="2"/>
</dbReference>
<feature type="zinc finger region" description="C3H1-type" evidence="1">
    <location>
        <begin position="393"/>
        <end position="426"/>
    </location>
</feature>
<keyword evidence="1" id="KW-0863">Zinc-finger</keyword>
<feature type="compositionally biased region" description="Basic and acidic residues" evidence="2">
    <location>
        <begin position="530"/>
        <end position="551"/>
    </location>
</feature>
<evidence type="ECO:0000256" key="1">
    <source>
        <dbReference type="PROSITE-ProRule" id="PRU00723"/>
    </source>
</evidence>
<keyword evidence="6" id="KW-1185">Reference proteome</keyword>
<dbReference type="GO" id="GO:0008270">
    <property type="term" value="F:zinc ion binding"/>
    <property type="evidence" value="ECO:0007669"/>
    <property type="project" value="UniProtKB-KW"/>
</dbReference>
<keyword evidence="1" id="KW-0862">Zinc</keyword>
<feature type="domain" description="C3H1-type" evidence="3">
    <location>
        <begin position="330"/>
        <end position="352"/>
    </location>
</feature>
<feature type="region of interest" description="Disordered" evidence="2">
    <location>
        <begin position="1267"/>
        <end position="1359"/>
    </location>
</feature>
<comment type="caution">
    <text evidence="5">The sequence shown here is derived from an EMBL/GenBank/DDBJ whole genome shotgun (WGS) entry which is preliminary data.</text>
</comment>
<dbReference type="SUPFAM" id="SSF56399">
    <property type="entry name" value="ADP-ribosylation"/>
    <property type="match status" value="1"/>
</dbReference>
<evidence type="ECO:0000313" key="6">
    <source>
        <dbReference type="Proteomes" id="UP001634394"/>
    </source>
</evidence>
<feature type="compositionally biased region" description="Basic residues" evidence="2">
    <location>
        <begin position="171"/>
        <end position="189"/>
    </location>
</feature>
<dbReference type="PANTHER" id="PTHR45740:SF2">
    <property type="entry name" value="POLY [ADP-RIBOSE] POLYMERASE"/>
    <property type="match status" value="1"/>
</dbReference>
<organism evidence="5 6">
    <name type="scientific">Sinanodonta woodiana</name>
    <name type="common">Chinese pond mussel</name>
    <name type="synonym">Anodonta woodiana</name>
    <dbReference type="NCBI Taxonomy" id="1069815"/>
    <lineage>
        <taxon>Eukaryota</taxon>
        <taxon>Metazoa</taxon>
        <taxon>Spiralia</taxon>
        <taxon>Lophotrochozoa</taxon>
        <taxon>Mollusca</taxon>
        <taxon>Bivalvia</taxon>
        <taxon>Autobranchia</taxon>
        <taxon>Heteroconchia</taxon>
        <taxon>Palaeoheterodonta</taxon>
        <taxon>Unionida</taxon>
        <taxon>Unionoidea</taxon>
        <taxon>Unionidae</taxon>
        <taxon>Unioninae</taxon>
        <taxon>Sinanodonta</taxon>
    </lineage>
</organism>
<feature type="compositionally biased region" description="Polar residues" evidence="2">
    <location>
        <begin position="1002"/>
        <end position="1023"/>
    </location>
</feature>
<dbReference type="InterPro" id="IPR051712">
    <property type="entry name" value="ARTD-AVP"/>
</dbReference>
<dbReference type="PANTHER" id="PTHR45740">
    <property type="entry name" value="POLY [ADP-RIBOSE] POLYMERASE"/>
    <property type="match status" value="1"/>
</dbReference>
<name>A0ABD3VKN1_SINWO</name>
<dbReference type="InterPro" id="IPR012317">
    <property type="entry name" value="Poly(ADP-ribose)pol_cat_dom"/>
</dbReference>
<evidence type="ECO:0000259" key="4">
    <source>
        <dbReference type="PROSITE" id="PS51059"/>
    </source>
</evidence>
<evidence type="ECO:0000259" key="3">
    <source>
        <dbReference type="PROSITE" id="PS50103"/>
    </source>
</evidence>
<feature type="domain" description="PARP catalytic" evidence="4">
    <location>
        <begin position="710"/>
        <end position="934"/>
    </location>
</feature>
<gene>
    <name evidence="5" type="ORF">ACJMK2_007829</name>
</gene>
<evidence type="ECO:0000256" key="2">
    <source>
        <dbReference type="SAM" id="MobiDB-lite"/>
    </source>
</evidence>
<accession>A0ABD3VKN1</accession>
<feature type="compositionally biased region" description="Low complexity" evidence="2">
    <location>
        <begin position="89"/>
        <end position="98"/>
    </location>
</feature>
<feature type="compositionally biased region" description="Basic and acidic residues" evidence="2">
    <location>
        <begin position="479"/>
        <end position="497"/>
    </location>
</feature>
<feature type="region of interest" description="Disordered" evidence="2">
    <location>
        <begin position="523"/>
        <end position="580"/>
    </location>
</feature>
<evidence type="ECO:0000313" key="5">
    <source>
        <dbReference type="EMBL" id="KAL3861811.1"/>
    </source>
</evidence>
<dbReference type="EMBL" id="JBJQND010000011">
    <property type="protein sequence ID" value="KAL3861811.1"/>
    <property type="molecule type" value="Genomic_DNA"/>
</dbReference>
<protein>
    <submittedName>
        <fullName evidence="5">Uncharacterized protein</fullName>
    </submittedName>
</protein>
<dbReference type="Gene3D" id="4.10.1000.10">
    <property type="entry name" value="Zinc finger, CCCH-type"/>
    <property type="match status" value="1"/>
</dbReference>
<feature type="region of interest" description="Disordered" evidence="2">
    <location>
        <begin position="1000"/>
        <end position="1036"/>
    </location>
</feature>
<dbReference type="PROSITE" id="PS51059">
    <property type="entry name" value="PARP_CATALYTIC"/>
    <property type="match status" value="1"/>
</dbReference>
<dbReference type="CDD" id="cd01439">
    <property type="entry name" value="TCCD_inducible_PARP_like"/>
    <property type="match status" value="1"/>
</dbReference>
<feature type="compositionally biased region" description="Pro residues" evidence="2">
    <location>
        <begin position="30"/>
        <end position="40"/>
    </location>
</feature>
<dbReference type="Proteomes" id="UP001634394">
    <property type="component" value="Unassembled WGS sequence"/>
</dbReference>
<proteinExistence type="predicted"/>
<feature type="compositionally biased region" description="Polar residues" evidence="2">
    <location>
        <begin position="1336"/>
        <end position="1359"/>
    </location>
</feature>
<feature type="compositionally biased region" description="Low complexity" evidence="2">
    <location>
        <begin position="19"/>
        <end position="29"/>
    </location>
</feature>
<feature type="domain" description="C3H1-type" evidence="3">
    <location>
        <begin position="393"/>
        <end position="426"/>
    </location>
</feature>
<feature type="compositionally biased region" description="Acidic residues" evidence="2">
    <location>
        <begin position="206"/>
        <end position="222"/>
    </location>
</feature>
<reference evidence="5 6" key="1">
    <citation type="submission" date="2024-11" db="EMBL/GenBank/DDBJ databases">
        <title>Chromosome-level genome assembly of the freshwater bivalve Anodonta woodiana.</title>
        <authorList>
            <person name="Chen X."/>
        </authorList>
    </citation>
    <scope>NUCLEOTIDE SEQUENCE [LARGE SCALE GENOMIC DNA]</scope>
    <source>
        <strain evidence="5">MN2024</strain>
        <tissue evidence="5">Gills</tissue>
    </source>
</reference>
<feature type="compositionally biased region" description="Basic and acidic residues" evidence="2">
    <location>
        <begin position="1271"/>
        <end position="1288"/>
    </location>
</feature>